<dbReference type="Proteomes" id="UP000078287">
    <property type="component" value="Unassembled WGS sequence"/>
</dbReference>
<reference evidence="1 2" key="1">
    <citation type="submission" date="2016-04" db="EMBL/GenBank/DDBJ databases">
        <title>Chloroflexus islandicus sp. nov., a thermophilic filamentous anoxygenic phototrophic bacterium from geyser Strokkur (Iceland).</title>
        <authorList>
            <person name="Gaisin V.A."/>
            <person name="Kalashnikov A.M."/>
            <person name="Sukhacheva M.V."/>
            <person name="Grouzdev D.S."/>
            <person name="Ivanov T.M."/>
            <person name="Kuznetsov B."/>
            <person name="Gorlenko V.M."/>
        </authorList>
    </citation>
    <scope>NUCLEOTIDE SEQUENCE [LARGE SCALE GENOMIC DNA]</scope>
    <source>
        <strain evidence="2">isl-2</strain>
    </source>
</reference>
<name>A0A178LZX1_9CHLR</name>
<protein>
    <submittedName>
        <fullName evidence="1">Uncharacterized protein</fullName>
    </submittedName>
</protein>
<organism evidence="1 2">
    <name type="scientific">Chloroflexus islandicus</name>
    <dbReference type="NCBI Taxonomy" id="1707952"/>
    <lineage>
        <taxon>Bacteria</taxon>
        <taxon>Bacillati</taxon>
        <taxon>Chloroflexota</taxon>
        <taxon>Chloroflexia</taxon>
        <taxon>Chloroflexales</taxon>
        <taxon>Chloroflexineae</taxon>
        <taxon>Chloroflexaceae</taxon>
        <taxon>Chloroflexus</taxon>
    </lineage>
</organism>
<comment type="caution">
    <text evidence="1">The sequence shown here is derived from an EMBL/GenBank/DDBJ whole genome shotgun (WGS) entry which is preliminary data.</text>
</comment>
<dbReference type="AlphaFoldDB" id="A0A178LZX1"/>
<gene>
    <name evidence="1" type="ORF">A6A03_04490</name>
</gene>
<accession>A0A178LZX1</accession>
<evidence type="ECO:0000313" key="1">
    <source>
        <dbReference type="EMBL" id="OAN40572.1"/>
    </source>
</evidence>
<dbReference type="EMBL" id="LWQS01000093">
    <property type="protein sequence ID" value="OAN40572.1"/>
    <property type="molecule type" value="Genomic_DNA"/>
</dbReference>
<evidence type="ECO:0000313" key="2">
    <source>
        <dbReference type="Proteomes" id="UP000078287"/>
    </source>
</evidence>
<keyword evidence="2" id="KW-1185">Reference proteome</keyword>
<dbReference type="Gene3D" id="1.50.10.140">
    <property type="match status" value="1"/>
</dbReference>
<dbReference type="STRING" id="1707952.A6A03_04490"/>
<sequence length="461" mass="49845">MRGGVALVLVALALSGGVWGGVPNGPAVRAQADVIDQWAQDTWAYLRAAQTTSHHLPYSWWSPVIPGGDYANPAEIGLYALAWLAAYDAGRPWSPTWAETEATVSAILNQLRAWQTGAQAFQPHGPNAYQRRVFYQWYWISWNPPVVGANVGDNHLVPSIDNAWLAAALMTIRAYGAAHGHTTLAQPADAILSEMDFTLWYHPATHRFTWGAVENPQGGTEADYLSNENRIINFVARALGHLSAAEFRLSLAALAGPAGSYGGITVAQMAWDGSYFTYAAPALFVRELATEYGRQTLVPATQAQIAYARDRGYVAWGFSDCFDVGTGGYVQQGAPPAASPGAPETRPGLVTPHAAGLALITPLADEAIATLQTLANTFPCVYEPGFGFRDSVMVHPAAADYGQCSARYSALAQLWLFLGLANDRNGFVWRYFYRDPGVMQAHLEMYGGAQVYVPVVMAARE</sequence>
<proteinExistence type="predicted"/>